<dbReference type="EMBL" id="WIXE01014767">
    <property type="protein sequence ID" value="KAK5974021.1"/>
    <property type="molecule type" value="Genomic_DNA"/>
</dbReference>
<gene>
    <name evidence="1" type="ORF">GCK32_011325</name>
</gene>
<dbReference type="AlphaFoldDB" id="A0AAN8F6J0"/>
<name>A0AAN8F6J0_TRICO</name>
<sequence length="223" mass="26060">MQQSHNTADLEEALLWCLRSIDYIKKFGQRIDTDKKAVRVGGDSARRKAGLERLCSGICANLQRKSEAEKYWDSAYSYAKRTHDADLEYQLLLARIDFSWESPVNNAQRLVNFAPAKKKGYALMELAQVLMYAGDFLSAQNTLLECLLHHRASLMAEDADLLDARMVFLYKYFHRLERSKCSDCSRRERRRMYELIADSFCSYGGERREIFEHALKFYTMMFQ</sequence>
<evidence type="ECO:0000313" key="1">
    <source>
        <dbReference type="EMBL" id="KAK5974021.1"/>
    </source>
</evidence>
<organism evidence="1 2">
    <name type="scientific">Trichostrongylus colubriformis</name>
    <name type="common">Black scour worm</name>
    <dbReference type="NCBI Taxonomy" id="6319"/>
    <lineage>
        <taxon>Eukaryota</taxon>
        <taxon>Metazoa</taxon>
        <taxon>Ecdysozoa</taxon>
        <taxon>Nematoda</taxon>
        <taxon>Chromadorea</taxon>
        <taxon>Rhabditida</taxon>
        <taxon>Rhabditina</taxon>
        <taxon>Rhabditomorpha</taxon>
        <taxon>Strongyloidea</taxon>
        <taxon>Trichostrongylidae</taxon>
        <taxon>Trichostrongylus</taxon>
    </lineage>
</organism>
<dbReference type="Proteomes" id="UP001331761">
    <property type="component" value="Unassembled WGS sequence"/>
</dbReference>
<reference evidence="1 2" key="1">
    <citation type="submission" date="2019-10" db="EMBL/GenBank/DDBJ databases">
        <title>Assembly and Annotation for the nematode Trichostrongylus colubriformis.</title>
        <authorList>
            <person name="Martin J."/>
        </authorList>
    </citation>
    <scope>NUCLEOTIDE SEQUENCE [LARGE SCALE GENOMIC DNA]</scope>
    <source>
        <strain evidence="1">G859</strain>
        <tissue evidence="1">Whole worm</tissue>
    </source>
</reference>
<accession>A0AAN8F6J0</accession>
<proteinExistence type="predicted"/>
<comment type="caution">
    <text evidence="1">The sequence shown here is derived from an EMBL/GenBank/DDBJ whole genome shotgun (WGS) entry which is preliminary data.</text>
</comment>
<evidence type="ECO:0000313" key="2">
    <source>
        <dbReference type="Proteomes" id="UP001331761"/>
    </source>
</evidence>
<keyword evidence="2" id="KW-1185">Reference proteome</keyword>
<protein>
    <submittedName>
        <fullName evidence="1">Uncharacterized protein</fullName>
    </submittedName>
</protein>